<name>A0A6G1HGN2_9PEZI</name>
<evidence type="ECO:0000256" key="10">
    <source>
        <dbReference type="SAM" id="Phobius"/>
    </source>
</evidence>
<dbReference type="Pfam" id="PF25506">
    <property type="entry name" value="TIM-barrel_MTC6"/>
    <property type="match status" value="1"/>
</dbReference>
<sequence length="657" mass="71856">MSDQYYDPDPEALLAQPWNTTFLSQRDLGLVIPINYVTSPGVSLTAACFGNNRYDEDEALKCFSNLLALGFKRLVVDLYWDHGRNIWSFCPVQVPTSPDEVPELTSQPEVTTSARPSVSSVNNAGAVTARSAVQLDELFAVAAAGLGAHLTVSDDAVENWRRQVTPAVTFSTPSIQPTSSASTSPLFQPPPGDGQAYQLSPYQCTPGINFPVLTRTISSYFTNTSNTLEASITYLVFNLHLAAPFDDPTGVASTPPQSELPATGNLLSDIVATNLSSYLYTPTQLDNDRTNLNSTWFRANSNRQPDLNYEAIVVDSTGIHATPDGWPSESYIEFQQGVRLLAAYGQVDSAMQGYNFSGDMNNFFSFQYINNPREVEYAESGRLTQGCFFDSSTQTLTYANNNSWAYSDELHIEVSGGNLTTSTFHATGNLTSCGLSLYLNQTLGNVTANENITLYKDIAYSSIWSWARGQPLLPSQATDVNDGTLYRCAVLDTTLGGRWRVENCGESHPAACRTMNDPYGWAVTDDSGTYGDGQDNCPGNTTFAVPRTGLENTYLLNAINNRTSPSSTEGDTAFWINYNSLDAEACWVSGVNATCPYTERSDTDQTKTVVVPTVAAVIIFVLALLTFFVKCAANRQNSRRRSRRKMDDGWDYEGVPS</sequence>
<evidence type="ECO:0000313" key="13">
    <source>
        <dbReference type="Proteomes" id="UP000800041"/>
    </source>
</evidence>
<keyword evidence="6" id="KW-0325">Glycoprotein</keyword>
<keyword evidence="3" id="KW-0732">Signal</keyword>
<dbReference type="Proteomes" id="UP000800041">
    <property type="component" value="Unassembled WGS sequence"/>
</dbReference>
<gene>
    <name evidence="12" type="ORF">K402DRAFT_320588</name>
</gene>
<feature type="transmembrane region" description="Helical" evidence="10">
    <location>
        <begin position="609"/>
        <end position="633"/>
    </location>
</feature>
<evidence type="ECO:0000256" key="9">
    <source>
        <dbReference type="ARBA" id="ARBA00039865"/>
    </source>
</evidence>
<evidence type="ECO:0000256" key="1">
    <source>
        <dbReference type="ARBA" id="ARBA00004479"/>
    </source>
</evidence>
<evidence type="ECO:0000256" key="2">
    <source>
        <dbReference type="ARBA" id="ARBA00022692"/>
    </source>
</evidence>
<evidence type="ECO:0000259" key="11">
    <source>
        <dbReference type="Pfam" id="PF25506"/>
    </source>
</evidence>
<evidence type="ECO:0000256" key="3">
    <source>
        <dbReference type="ARBA" id="ARBA00022729"/>
    </source>
</evidence>
<organism evidence="12 13">
    <name type="scientific">Aulographum hederae CBS 113979</name>
    <dbReference type="NCBI Taxonomy" id="1176131"/>
    <lineage>
        <taxon>Eukaryota</taxon>
        <taxon>Fungi</taxon>
        <taxon>Dikarya</taxon>
        <taxon>Ascomycota</taxon>
        <taxon>Pezizomycotina</taxon>
        <taxon>Dothideomycetes</taxon>
        <taxon>Pleosporomycetidae</taxon>
        <taxon>Aulographales</taxon>
        <taxon>Aulographaceae</taxon>
    </lineage>
</organism>
<dbReference type="EMBL" id="ML977137">
    <property type="protein sequence ID" value="KAF1992189.1"/>
    <property type="molecule type" value="Genomic_DNA"/>
</dbReference>
<keyword evidence="4 10" id="KW-1133">Transmembrane helix</keyword>
<dbReference type="InterPro" id="IPR016187">
    <property type="entry name" value="CTDL_fold"/>
</dbReference>
<dbReference type="PANTHER" id="PTHR35518:SF2">
    <property type="entry name" value="MAINTENANCE OF TELOMERE CAPPING PROTEIN 6"/>
    <property type="match status" value="1"/>
</dbReference>
<feature type="domain" description="MTC6 partial TIM-barrel" evidence="11">
    <location>
        <begin position="22"/>
        <end position="454"/>
    </location>
</feature>
<dbReference type="CDD" id="cd00037">
    <property type="entry name" value="CLECT"/>
    <property type="match status" value="1"/>
</dbReference>
<evidence type="ECO:0000256" key="4">
    <source>
        <dbReference type="ARBA" id="ARBA00022989"/>
    </source>
</evidence>
<dbReference type="AlphaFoldDB" id="A0A6G1HGN2"/>
<evidence type="ECO:0000313" key="12">
    <source>
        <dbReference type="EMBL" id="KAF1992189.1"/>
    </source>
</evidence>
<comment type="similarity">
    <text evidence="8">Belongs to the MTC6 family.</text>
</comment>
<proteinExistence type="inferred from homology"/>
<accession>A0A6G1HGN2</accession>
<dbReference type="SUPFAM" id="SSF56436">
    <property type="entry name" value="C-type lectin-like"/>
    <property type="match status" value="1"/>
</dbReference>
<evidence type="ECO:0000256" key="7">
    <source>
        <dbReference type="ARBA" id="ARBA00037703"/>
    </source>
</evidence>
<keyword evidence="13" id="KW-1185">Reference proteome</keyword>
<reference evidence="12" key="1">
    <citation type="journal article" date="2020" name="Stud. Mycol.">
        <title>101 Dothideomycetes genomes: a test case for predicting lifestyles and emergence of pathogens.</title>
        <authorList>
            <person name="Haridas S."/>
            <person name="Albert R."/>
            <person name="Binder M."/>
            <person name="Bloem J."/>
            <person name="Labutti K."/>
            <person name="Salamov A."/>
            <person name="Andreopoulos B."/>
            <person name="Baker S."/>
            <person name="Barry K."/>
            <person name="Bills G."/>
            <person name="Bluhm B."/>
            <person name="Cannon C."/>
            <person name="Castanera R."/>
            <person name="Culley D."/>
            <person name="Daum C."/>
            <person name="Ezra D."/>
            <person name="Gonzalez J."/>
            <person name="Henrissat B."/>
            <person name="Kuo A."/>
            <person name="Liang C."/>
            <person name="Lipzen A."/>
            <person name="Lutzoni F."/>
            <person name="Magnuson J."/>
            <person name="Mondo S."/>
            <person name="Nolan M."/>
            <person name="Ohm R."/>
            <person name="Pangilinan J."/>
            <person name="Park H.-J."/>
            <person name="Ramirez L."/>
            <person name="Alfaro M."/>
            <person name="Sun H."/>
            <person name="Tritt A."/>
            <person name="Yoshinaga Y."/>
            <person name="Zwiers L.-H."/>
            <person name="Turgeon B."/>
            <person name="Goodwin S."/>
            <person name="Spatafora J."/>
            <person name="Crous P."/>
            <person name="Grigoriev I."/>
        </authorList>
    </citation>
    <scope>NUCLEOTIDE SEQUENCE</scope>
    <source>
        <strain evidence="12">CBS 113979</strain>
    </source>
</reference>
<evidence type="ECO:0000256" key="6">
    <source>
        <dbReference type="ARBA" id="ARBA00023180"/>
    </source>
</evidence>
<dbReference type="InterPro" id="IPR057530">
    <property type="entry name" value="TIM-barrel_MTC6"/>
</dbReference>
<evidence type="ECO:0000256" key="5">
    <source>
        <dbReference type="ARBA" id="ARBA00023136"/>
    </source>
</evidence>
<dbReference type="GO" id="GO:0016020">
    <property type="term" value="C:membrane"/>
    <property type="evidence" value="ECO:0007669"/>
    <property type="project" value="UniProtKB-SubCell"/>
</dbReference>
<comment type="subcellular location">
    <subcellularLocation>
        <location evidence="1">Membrane</location>
        <topology evidence="1">Single-pass type I membrane protein</topology>
    </subcellularLocation>
</comment>
<evidence type="ECO:0000256" key="8">
    <source>
        <dbReference type="ARBA" id="ARBA00038159"/>
    </source>
</evidence>
<protein>
    <recommendedName>
        <fullName evidence="9">Maintenance of telomere capping protein 6</fullName>
    </recommendedName>
</protein>
<comment type="function">
    <text evidence="7">May be involved in telomere capping.</text>
</comment>
<dbReference type="InterPro" id="IPR051008">
    <property type="entry name" value="Telomere_Capping_Maintenance"/>
</dbReference>
<dbReference type="OrthoDB" id="5573651at2759"/>
<dbReference type="PANTHER" id="PTHR35518">
    <property type="entry name" value="MAINTENANCE OF TELOMOERE CAPPING"/>
    <property type="match status" value="1"/>
</dbReference>
<keyword evidence="5 10" id="KW-0472">Membrane</keyword>
<keyword evidence="2 10" id="KW-0812">Transmembrane</keyword>